<comment type="similarity">
    <text evidence="2">Belongs to the WD repeat EIF2A family.</text>
</comment>
<comment type="caution">
    <text evidence="10">The sequence shown here is derived from an EMBL/GenBank/DDBJ whole genome shotgun (WGS) entry which is preliminary data.</text>
</comment>
<dbReference type="GO" id="GO:0006417">
    <property type="term" value="P:regulation of translation"/>
    <property type="evidence" value="ECO:0007669"/>
    <property type="project" value="UniProtKB-KW"/>
</dbReference>
<dbReference type="PANTHER" id="PTHR13227:SF0">
    <property type="entry name" value="EUKARYOTIC TRANSLATION INITIATION FACTOR 2A"/>
    <property type="match status" value="1"/>
</dbReference>
<evidence type="ECO:0000256" key="5">
    <source>
        <dbReference type="ARBA" id="ARBA00022574"/>
    </source>
</evidence>
<evidence type="ECO:0000256" key="8">
    <source>
        <dbReference type="ARBA" id="ARBA00022917"/>
    </source>
</evidence>
<dbReference type="SUPFAM" id="SSF82171">
    <property type="entry name" value="DPP6 N-terminal domain-like"/>
    <property type="match status" value="1"/>
</dbReference>
<organism evidence="10 11">
    <name type="scientific">Patella caerulea</name>
    <name type="common">Rayed Mediterranean limpet</name>
    <dbReference type="NCBI Taxonomy" id="87958"/>
    <lineage>
        <taxon>Eukaryota</taxon>
        <taxon>Metazoa</taxon>
        <taxon>Spiralia</taxon>
        <taxon>Lophotrochozoa</taxon>
        <taxon>Mollusca</taxon>
        <taxon>Gastropoda</taxon>
        <taxon>Patellogastropoda</taxon>
        <taxon>Patelloidea</taxon>
        <taxon>Patellidae</taxon>
        <taxon>Patella</taxon>
    </lineage>
</organism>
<dbReference type="EMBL" id="JAZGQO010000018">
    <property type="protein sequence ID" value="KAK6167184.1"/>
    <property type="molecule type" value="Genomic_DNA"/>
</dbReference>
<dbReference type="InterPro" id="IPR013979">
    <property type="entry name" value="TIF_beta_prop-like"/>
</dbReference>
<comment type="function">
    <text evidence="1">Functions in the early steps of protein synthesis of a small number of specific mRNAs. Acts by directing the binding of methionyl-tRNAi to 40S ribosomal subunits. In contrast to the eIF-2 complex, it binds methionyl-tRNAi to 40S subunits in a codon-dependent manner, whereas the eIF-2 complex binds methionyl-tRNAi to 40S subunits in a GTP-dependent manner.</text>
</comment>
<evidence type="ECO:0000256" key="1">
    <source>
        <dbReference type="ARBA" id="ARBA00003993"/>
    </source>
</evidence>
<dbReference type="GO" id="GO:0022627">
    <property type="term" value="C:cytosolic small ribosomal subunit"/>
    <property type="evidence" value="ECO:0007669"/>
    <property type="project" value="TreeGrafter"/>
</dbReference>
<accession>A0AAN8GGL8</accession>
<keyword evidence="6" id="KW-0677">Repeat</keyword>
<protein>
    <recommendedName>
        <fullName evidence="3">Eukaryotic translation initiation factor 2A</fullName>
    </recommendedName>
</protein>
<evidence type="ECO:0000256" key="2">
    <source>
        <dbReference type="ARBA" id="ARBA00009573"/>
    </source>
</evidence>
<evidence type="ECO:0000256" key="7">
    <source>
        <dbReference type="ARBA" id="ARBA00022845"/>
    </source>
</evidence>
<evidence type="ECO:0000256" key="6">
    <source>
        <dbReference type="ARBA" id="ARBA00022737"/>
    </source>
</evidence>
<dbReference type="InterPro" id="IPR011387">
    <property type="entry name" value="TIF2A"/>
</dbReference>
<dbReference type="AlphaFoldDB" id="A0AAN8GGL8"/>
<evidence type="ECO:0000256" key="3">
    <source>
        <dbReference type="ARBA" id="ARBA00013819"/>
    </source>
</evidence>
<dbReference type="Gene3D" id="2.130.10.10">
    <property type="entry name" value="YVTN repeat-like/Quinoprotein amine dehydrogenase"/>
    <property type="match status" value="1"/>
</dbReference>
<dbReference type="PANTHER" id="PTHR13227">
    <property type="entry name" value="EUKARYOTIC TRANSLATION INITIATION FACTOR 2A"/>
    <property type="match status" value="1"/>
</dbReference>
<dbReference type="GO" id="GO:0003729">
    <property type="term" value="F:mRNA binding"/>
    <property type="evidence" value="ECO:0007669"/>
    <property type="project" value="TreeGrafter"/>
</dbReference>
<evidence type="ECO:0000313" key="11">
    <source>
        <dbReference type="Proteomes" id="UP001347796"/>
    </source>
</evidence>
<keyword evidence="11" id="KW-1185">Reference proteome</keyword>
<dbReference type="GO" id="GO:0000049">
    <property type="term" value="F:tRNA binding"/>
    <property type="evidence" value="ECO:0007669"/>
    <property type="project" value="TreeGrafter"/>
</dbReference>
<gene>
    <name evidence="10" type="ORF">SNE40_021277</name>
</gene>
<evidence type="ECO:0000259" key="9">
    <source>
        <dbReference type="Pfam" id="PF08662"/>
    </source>
</evidence>
<keyword evidence="7" id="KW-0810">Translation regulation</keyword>
<keyword evidence="4" id="KW-0396">Initiation factor</keyword>
<dbReference type="Proteomes" id="UP001347796">
    <property type="component" value="Unassembled WGS sequence"/>
</dbReference>
<proteinExistence type="inferred from homology"/>
<dbReference type="Pfam" id="PF08662">
    <property type="entry name" value="eIF2A"/>
    <property type="match status" value="1"/>
</dbReference>
<sequence>MAPPLTLRSSEGLQVIVNPPNDLKAVTIFEGDNKENRCKVMKYSEDGLLLAWCNNESIIIVETDKFTILVKIDQARTQDLILSPRGNFLATWCHYTVDRISNKGLPNLHIYDVKSGSLVRSFIQKKQPGWQPQWSSDEGICIRNSNNVLHFFEANSYETVKAKLDLFKISDYSLAPSAPNYMIAAYCAGTKGQPSFVRIFKYPNFGGPSAALANKSFFKAERIALFWNKVGTALVVLTSTESSDSSYYGEQGLHYMSLRGETCVVPLDKNGPIYNVEWNAASTEFCVTYGCILILIY</sequence>
<dbReference type="GO" id="GO:0043022">
    <property type="term" value="F:ribosome binding"/>
    <property type="evidence" value="ECO:0007669"/>
    <property type="project" value="TreeGrafter"/>
</dbReference>
<reference evidence="10 11" key="1">
    <citation type="submission" date="2024-01" db="EMBL/GenBank/DDBJ databases">
        <title>The genome of the rayed Mediterranean limpet Patella caerulea (Linnaeus, 1758).</title>
        <authorList>
            <person name="Anh-Thu Weber A."/>
            <person name="Halstead-Nussloch G."/>
        </authorList>
    </citation>
    <scope>NUCLEOTIDE SEQUENCE [LARGE SCALE GENOMIC DNA]</scope>
    <source>
        <strain evidence="10">AATW-2023a</strain>
        <tissue evidence="10">Whole specimen</tissue>
    </source>
</reference>
<evidence type="ECO:0000256" key="4">
    <source>
        <dbReference type="ARBA" id="ARBA00022540"/>
    </source>
</evidence>
<name>A0AAN8GGL8_PATCE</name>
<keyword evidence="8" id="KW-0648">Protein biosynthesis</keyword>
<dbReference type="InterPro" id="IPR015943">
    <property type="entry name" value="WD40/YVTN_repeat-like_dom_sf"/>
</dbReference>
<feature type="domain" description="Translation initiation factor beta propellor-like" evidence="9">
    <location>
        <begin position="215"/>
        <end position="291"/>
    </location>
</feature>
<evidence type="ECO:0000313" key="10">
    <source>
        <dbReference type="EMBL" id="KAK6167184.1"/>
    </source>
</evidence>
<keyword evidence="5" id="KW-0853">WD repeat</keyword>
<dbReference type="GO" id="GO:0003743">
    <property type="term" value="F:translation initiation factor activity"/>
    <property type="evidence" value="ECO:0007669"/>
    <property type="project" value="UniProtKB-KW"/>
</dbReference>